<dbReference type="PANTHER" id="PTHR44366">
    <property type="entry name" value="UDP-N-ACETYLGLUCOSAMINE--PEPTIDE N-ACETYLGLUCOSAMINYLTRANSFERASE 110 KDA SUBUNIT"/>
    <property type="match status" value="1"/>
</dbReference>
<proteinExistence type="predicted"/>
<evidence type="ECO:0000313" key="6">
    <source>
        <dbReference type="EMBL" id="MCE4554843.1"/>
    </source>
</evidence>
<dbReference type="GO" id="GO:0016757">
    <property type="term" value="F:glycosyltransferase activity"/>
    <property type="evidence" value="ECO:0007669"/>
    <property type="project" value="UniProtKB-KW"/>
</dbReference>
<keyword evidence="6" id="KW-0328">Glycosyltransferase</keyword>
<evidence type="ECO:0000259" key="5">
    <source>
        <dbReference type="Pfam" id="PF13844"/>
    </source>
</evidence>
<dbReference type="Gene3D" id="3.40.50.2000">
    <property type="entry name" value="Glycogen Phosphorylase B"/>
    <property type="match status" value="1"/>
</dbReference>
<evidence type="ECO:0000256" key="4">
    <source>
        <dbReference type="ARBA" id="ARBA00022803"/>
    </source>
</evidence>
<keyword evidence="4" id="KW-0802">TPR repeat</keyword>
<dbReference type="InterPro" id="IPR011990">
    <property type="entry name" value="TPR-like_helical_dom_sf"/>
</dbReference>
<keyword evidence="3" id="KW-0677">Repeat</keyword>
<evidence type="ECO:0000256" key="1">
    <source>
        <dbReference type="ARBA" id="ARBA00004922"/>
    </source>
</evidence>
<dbReference type="Gene3D" id="3.40.50.11380">
    <property type="match status" value="1"/>
</dbReference>
<keyword evidence="7" id="KW-1185">Reference proteome</keyword>
<dbReference type="SUPFAM" id="SSF48452">
    <property type="entry name" value="TPR-like"/>
    <property type="match status" value="1"/>
</dbReference>
<feature type="domain" description="O-GlcNAc transferase C-terminal" evidence="5">
    <location>
        <begin position="150"/>
        <end position="304"/>
    </location>
</feature>
<dbReference type="Gene3D" id="1.25.40.10">
    <property type="entry name" value="Tetratricopeptide repeat domain"/>
    <property type="match status" value="1"/>
</dbReference>
<dbReference type="InterPro" id="IPR037919">
    <property type="entry name" value="OGT"/>
</dbReference>
<sequence>MTPATLRSQAEQLRHAGRAAEAVDLLLQALALAPTDTATYLQLGFALQALGLHSQAAEALRTPALLEPASVMAQGYLIHATQKAADWTQFDTDLAALRAALAAKPDGADDEFGMPFALVGLPHTPAELKKAAALASRHLARGLRTLPTRRPVARERLRIGYLSADFHAHATAALIVDLLECHDRSRFDIHLYSHGPDDGSALQKRVRAAAGHVVDVRALDLAATAGRIRADGIDVLVDLKGHTAGSRMAALACRPAPVQATWLGFPGTSGADFIDYVIGDPIVTPLADAAHYSECIAQLPACYQPQDRHRTAGATPSRAVLGLRDDALVLASANAVYKITPDLWAAWMTLLHRLPQAQLWQLSGGEQADARLLAAAAQAGVAAERIVFAPPVGMDEHLDRLAVADLALDSWPCNGHTTTSDLLAAGVPVVTLVGDGFPGRVAASILSAAGLADCVTADAGRYIDRICQLAVDASARQTLRDRIATRPAALYDTPRLARELEALYERMWARALAGQAPAALPALPP</sequence>
<evidence type="ECO:0000256" key="2">
    <source>
        <dbReference type="ARBA" id="ARBA00022679"/>
    </source>
</evidence>
<keyword evidence="2" id="KW-0808">Transferase</keyword>
<feature type="domain" description="O-GlcNAc transferase C-terminal" evidence="5">
    <location>
        <begin position="317"/>
        <end position="486"/>
    </location>
</feature>
<dbReference type="SUPFAM" id="SSF53756">
    <property type="entry name" value="UDP-Glycosyltransferase/glycogen phosphorylase"/>
    <property type="match status" value="1"/>
</dbReference>
<comment type="caution">
    <text evidence="6">The sequence shown here is derived from an EMBL/GenBank/DDBJ whole genome shotgun (WGS) entry which is preliminary data.</text>
</comment>
<evidence type="ECO:0000313" key="7">
    <source>
        <dbReference type="Proteomes" id="UP001200741"/>
    </source>
</evidence>
<dbReference type="RefSeq" id="WP_233371850.1">
    <property type="nucleotide sequence ID" value="NZ_JAJTWU010000003.1"/>
</dbReference>
<dbReference type="InterPro" id="IPR029489">
    <property type="entry name" value="OGT/SEC/SPY_C"/>
</dbReference>
<dbReference type="Proteomes" id="UP001200741">
    <property type="component" value="Unassembled WGS sequence"/>
</dbReference>
<protein>
    <submittedName>
        <fullName evidence="6">UDP-N-acetylglucosamine-peptide N-acetylglucosaminyltransferase</fullName>
    </submittedName>
</protein>
<reference evidence="6 7" key="1">
    <citation type="submission" date="2021-12" db="EMBL/GenBank/DDBJ databases">
        <title>Genome seq of P8.</title>
        <authorList>
            <person name="Seo T."/>
        </authorList>
    </citation>
    <scope>NUCLEOTIDE SEQUENCE [LARGE SCALE GENOMIC DNA]</scope>
    <source>
        <strain evidence="6 7">P8</strain>
    </source>
</reference>
<dbReference type="PANTHER" id="PTHR44366:SF1">
    <property type="entry name" value="UDP-N-ACETYLGLUCOSAMINE--PEPTIDE N-ACETYLGLUCOSAMINYLTRANSFERASE 110 KDA SUBUNIT"/>
    <property type="match status" value="1"/>
</dbReference>
<name>A0ABS8XSJ0_9BURK</name>
<comment type="pathway">
    <text evidence="1">Protein modification; protein glycosylation.</text>
</comment>
<organism evidence="6 7">
    <name type="scientific">Pelomonas cellulosilytica</name>
    <dbReference type="NCBI Taxonomy" id="2906762"/>
    <lineage>
        <taxon>Bacteria</taxon>
        <taxon>Pseudomonadati</taxon>
        <taxon>Pseudomonadota</taxon>
        <taxon>Betaproteobacteria</taxon>
        <taxon>Burkholderiales</taxon>
        <taxon>Sphaerotilaceae</taxon>
        <taxon>Roseateles</taxon>
    </lineage>
</organism>
<dbReference type="Pfam" id="PF13844">
    <property type="entry name" value="Glyco_transf_41"/>
    <property type="match status" value="2"/>
</dbReference>
<dbReference type="EMBL" id="JAJTWU010000003">
    <property type="protein sequence ID" value="MCE4554843.1"/>
    <property type="molecule type" value="Genomic_DNA"/>
</dbReference>
<evidence type="ECO:0000256" key="3">
    <source>
        <dbReference type="ARBA" id="ARBA00022737"/>
    </source>
</evidence>
<accession>A0ABS8XSJ0</accession>
<gene>
    <name evidence="6" type="ORF">LXT13_10430</name>
</gene>